<organism evidence="1">
    <name type="scientific">Salvia splendens</name>
    <name type="common">Scarlet sage</name>
    <dbReference type="NCBI Taxonomy" id="180675"/>
    <lineage>
        <taxon>Eukaryota</taxon>
        <taxon>Viridiplantae</taxon>
        <taxon>Streptophyta</taxon>
        <taxon>Embryophyta</taxon>
        <taxon>Tracheophyta</taxon>
        <taxon>Spermatophyta</taxon>
        <taxon>Magnoliopsida</taxon>
        <taxon>eudicotyledons</taxon>
        <taxon>Gunneridae</taxon>
        <taxon>Pentapetalae</taxon>
        <taxon>asterids</taxon>
        <taxon>lamiids</taxon>
        <taxon>Lamiales</taxon>
        <taxon>Lamiaceae</taxon>
        <taxon>Nepetoideae</taxon>
        <taxon>Mentheae</taxon>
        <taxon>Salviinae</taxon>
        <taxon>Salvia</taxon>
        <taxon>Salvia subgen. Calosphace</taxon>
        <taxon>core Calosphace</taxon>
    </lineage>
</organism>
<dbReference type="EMBL" id="PNBA02000019">
    <property type="protein sequence ID" value="KAG6390324.1"/>
    <property type="molecule type" value="Genomic_DNA"/>
</dbReference>
<dbReference type="Proteomes" id="UP000298416">
    <property type="component" value="Unassembled WGS sequence"/>
</dbReference>
<keyword evidence="2" id="KW-1185">Reference proteome</keyword>
<reference evidence="1" key="1">
    <citation type="submission" date="2018-01" db="EMBL/GenBank/DDBJ databases">
        <authorList>
            <person name="Mao J.F."/>
        </authorList>
    </citation>
    <scope>NUCLEOTIDE SEQUENCE</scope>
    <source>
        <strain evidence="1">Huo1</strain>
        <tissue evidence="1">Leaf</tissue>
    </source>
</reference>
<evidence type="ECO:0000313" key="1">
    <source>
        <dbReference type="EMBL" id="KAG6390324.1"/>
    </source>
</evidence>
<accession>A0A8X8W9Y1</accession>
<reference evidence="1" key="2">
    <citation type="submission" date="2020-08" db="EMBL/GenBank/DDBJ databases">
        <title>Plant Genome Project.</title>
        <authorList>
            <person name="Zhang R.-G."/>
        </authorList>
    </citation>
    <scope>NUCLEOTIDE SEQUENCE</scope>
    <source>
        <strain evidence="1">Huo1</strain>
        <tissue evidence="1">Leaf</tissue>
    </source>
</reference>
<dbReference type="AlphaFoldDB" id="A0A8X8W9Y1"/>
<sequence>MGAELSRQTLSSLYSNELSPGIRTREGLLRNHVKEIKTLSASSMLVGVYHIFISSSSMFLSFLSSGFPLFSQLWIQAKAYTRLSYFTNIRYIINMFDDVLPQLHKLKIYIMSKFTLSVM</sequence>
<comment type="caution">
    <text evidence="1">The sequence shown here is derived from an EMBL/GenBank/DDBJ whole genome shotgun (WGS) entry which is preliminary data.</text>
</comment>
<name>A0A8X8W9Y1_SALSN</name>
<gene>
    <name evidence="1" type="ORF">SASPL_148056</name>
</gene>
<evidence type="ECO:0000313" key="2">
    <source>
        <dbReference type="Proteomes" id="UP000298416"/>
    </source>
</evidence>
<protein>
    <submittedName>
        <fullName evidence="1">Uncharacterized protein</fullName>
    </submittedName>
</protein>
<proteinExistence type="predicted"/>